<keyword evidence="2" id="KW-0732">Signal</keyword>
<name>A0ABW7HFL4_9BURK</name>
<keyword evidence="4" id="KW-1185">Reference proteome</keyword>
<feature type="chain" id="PRO_5045301596" description="Secreted protein" evidence="2">
    <location>
        <begin position="18"/>
        <end position="83"/>
    </location>
</feature>
<evidence type="ECO:0000313" key="4">
    <source>
        <dbReference type="Proteomes" id="UP001606134"/>
    </source>
</evidence>
<protein>
    <recommendedName>
        <fullName evidence="5">Secreted protein</fullName>
    </recommendedName>
</protein>
<organism evidence="3 4">
    <name type="scientific">Pelomonas candidula</name>
    <dbReference type="NCBI Taxonomy" id="3299025"/>
    <lineage>
        <taxon>Bacteria</taxon>
        <taxon>Pseudomonadati</taxon>
        <taxon>Pseudomonadota</taxon>
        <taxon>Betaproteobacteria</taxon>
        <taxon>Burkholderiales</taxon>
        <taxon>Sphaerotilaceae</taxon>
        <taxon>Roseateles</taxon>
    </lineage>
</organism>
<evidence type="ECO:0008006" key="5">
    <source>
        <dbReference type="Google" id="ProtNLM"/>
    </source>
</evidence>
<sequence length="83" mass="8704">MTRLLLTLLPLALAACAAPEPNTTTTTAQADDTTCQVETQVGSIIPKKQCRTASQRAADRAAVDEMGQALKNHPGQSPMPTGK</sequence>
<comment type="caution">
    <text evidence="3">The sequence shown here is derived from an EMBL/GenBank/DDBJ whole genome shotgun (WGS) entry which is preliminary data.</text>
</comment>
<evidence type="ECO:0000313" key="3">
    <source>
        <dbReference type="EMBL" id="MFG6488574.1"/>
    </source>
</evidence>
<proteinExistence type="predicted"/>
<reference evidence="3 4" key="1">
    <citation type="submission" date="2024-08" db="EMBL/GenBank/DDBJ databases">
        <authorList>
            <person name="Lu H."/>
        </authorList>
    </citation>
    <scope>NUCLEOTIDE SEQUENCE [LARGE SCALE GENOMIC DNA]</scope>
    <source>
        <strain evidence="3 4">BYS78W</strain>
    </source>
</reference>
<dbReference type="PROSITE" id="PS51257">
    <property type="entry name" value="PROKAR_LIPOPROTEIN"/>
    <property type="match status" value="1"/>
</dbReference>
<dbReference type="RefSeq" id="WP_394413741.1">
    <property type="nucleotide sequence ID" value="NZ_JBIGIC010000009.1"/>
</dbReference>
<evidence type="ECO:0000256" key="2">
    <source>
        <dbReference type="SAM" id="SignalP"/>
    </source>
</evidence>
<dbReference type="EMBL" id="JBIGIC010000009">
    <property type="protein sequence ID" value="MFG6488574.1"/>
    <property type="molecule type" value="Genomic_DNA"/>
</dbReference>
<dbReference type="Proteomes" id="UP001606134">
    <property type="component" value="Unassembled WGS sequence"/>
</dbReference>
<feature type="region of interest" description="Disordered" evidence="1">
    <location>
        <begin position="51"/>
        <end position="83"/>
    </location>
</feature>
<gene>
    <name evidence="3" type="ORF">ACG04R_17940</name>
</gene>
<accession>A0ABW7HFL4</accession>
<feature type="compositionally biased region" description="Polar residues" evidence="1">
    <location>
        <begin position="74"/>
        <end position="83"/>
    </location>
</feature>
<feature type="signal peptide" evidence="2">
    <location>
        <begin position="1"/>
        <end position="17"/>
    </location>
</feature>
<evidence type="ECO:0000256" key="1">
    <source>
        <dbReference type="SAM" id="MobiDB-lite"/>
    </source>
</evidence>